<organism evidence="1 2">
    <name type="scientific">Bacillus pseudomycoides</name>
    <dbReference type="NCBI Taxonomy" id="64104"/>
    <lineage>
        <taxon>Bacteria</taxon>
        <taxon>Bacillati</taxon>
        <taxon>Bacillota</taxon>
        <taxon>Bacilli</taxon>
        <taxon>Bacillales</taxon>
        <taxon>Bacillaceae</taxon>
        <taxon>Bacillus</taxon>
        <taxon>Bacillus cereus group</taxon>
    </lineage>
</organism>
<evidence type="ECO:0000313" key="2">
    <source>
        <dbReference type="Proteomes" id="UP000221918"/>
    </source>
</evidence>
<reference evidence="1 2" key="1">
    <citation type="submission" date="2017-09" db="EMBL/GenBank/DDBJ databases">
        <title>Large-scale bioinformatics analysis of Bacillus genomes uncovers conserved roles of natural products in bacterial physiology.</title>
        <authorList>
            <consortium name="Agbiome Team Llc"/>
            <person name="Bleich R.M."/>
            <person name="Grubbs K.J."/>
            <person name="Santa Maria K.C."/>
            <person name="Allen S.E."/>
            <person name="Farag S."/>
            <person name="Shank E.A."/>
            <person name="Bowers A."/>
        </authorList>
    </citation>
    <scope>NUCLEOTIDE SEQUENCE [LARGE SCALE GENOMIC DNA]</scope>
    <source>
        <strain evidence="1 2">AFS037265</strain>
    </source>
</reference>
<gene>
    <name evidence="1" type="ORF">COF81_19755</name>
</gene>
<dbReference type="EMBL" id="NUTL01000086">
    <property type="protein sequence ID" value="PHE92494.1"/>
    <property type="molecule type" value="Genomic_DNA"/>
</dbReference>
<dbReference type="Proteomes" id="UP000221918">
    <property type="component" value="Unassembled WGS sequence"/>
</dbReference>
<comment type="caution">
    <text evidence="1">The sequence shown here is derived from an EMBL/GenBank/DDBJ whole genome shotgun (WGS) entry which is preliminary data.</text>
</comment>
<evidence type="ECO:0000313" key="1">
    <source>
        <dbReference type="EMBL" id="PHE92494.1"/>
    </source>
</evidence>
<dbReference type="RefSeq" id="WP_098803233.1">
    <property type="nucleotide sequence ID" value="NZ_NUTL01000086.1"/>
</dbReference>
<sequence length="86" mass="10466">MISVQVDEQEVRKLYMAEIEEKVKEFDAELVFWDASELKRRTCMSWGTIQKEFFFDPRFPKFKVGGKWYFPSHEAKKFLLQWLAEH</sequence>
<name>A0ABD6T525_9BACI</name>
<accession>A0ABD6T525</accession>
<proteinExistence type="predicted"/>
<protein>
    <submittedName>
        <fullName evidence="1">Group-specific protein</fullName>
    </submittedName>
</protein>
<dbReference type="AlphaFoldDB" id="A0ABD6T525"/>